<gene>
    <name evidence="2" type="ORF">GCM10022247_51200</name>
</gene>
<feature type="transmembrane region" description="Helical" evidence="1">
    <location>
        <begin position="22"/>
        <end position="47"/>
    </location>
</feature>
<protein>
    <recommendedName>
        <fullName evidence="4">PH domain-containing protein</fullName>
    </recommendedName>
</protein>
<comment type="caution">
    <text evidence="2">The sequence shown here is derived from an EMBL/GenBank/DDBJ whole genome shotgun (WGS) entry which is preliminary data.</text>
</comment>
<evidence type="ECO:0000313" key="3">
    <source>
        <dbReference type="Proteomes" id="UP001501747"/>
    </source>
</evidence>
<dbReference type="EMBL" id="BAABAL010000018">
    <property type="protein sequence ID" value="GAA4020853.1"/>
    <property type="molecule type" value="Genomic_DNA"/>
</dbReference>
<feature type="transmembrane region" description="Helical" evidence="1">
    <location>
        <begin position="59"/>
        <end position="80"/>
    </location>
</feature>
<organism evidence="2 3">
    <name type="scientific">Allokutzneria multivorans</name>
    <dbReference type="NCBI Taxonomy" id="1142134"/>
    <lineage>
        <taxon>Bacteria</taxon>
        <taxon>Bacillati</taxon>
        <taxon>Actinomycetota</taxon>
        <taxon>Actinomycetes</taxon>
        <taxon>Pseudonocardiales</taxon>
        <taxon>Pseudonocardiaceae</taxon>
        <taxon>Allokutzneria</taxon>
    </lineage>
</organism>
<keyword evidence="3" id="KW-1185">Reference proteome</keyword>
<keyword evidence="1" id="KW-1133">Transmembrane helix</keyword>
<reference evidence="3" key="1">
    <citation type="journal article" date="2019" name="Int. J. Syst. Evol. Microbiol.">
        <title>The Global Catalogue of Microorganisms (GCM) 10K type strain sequencing project: providing services to taxonomists for standard genome sequencing and annotation.</title>
        <authorList>
            <consortium name="The Broad Institute Genomics Platform"/>
            <consortium name="The Broad Institute Genome Sequencing Center for Infectious Disease"/>
            <person name="Wu L."/>
            <person name="Ma J."/>
        </authorList>
    </citation>
    <scope>NUCLEOTIDE SEQUENCE [LARGE SCALE GENOMIC DNA]</scope>
    <source>
        <strain evidence="3">JCM 17342</strain>
    </source>
</reference>
<dbReference type="RefSeq" id="WP_344879554.1">
    <property type="nucleotide sequence ID" value="NZ_BAABAL010000018.1"/>
</dbReference>
<keyword evidence="1" id="KW-0812">Transmembrane</keyword>
<name>A0ABP7T484_9PSEU</name>
<evidence type="ECO:0008006" key="4">
    <source>
        <dbReference type="Google" id="ProtNLM"/>
    </source>
</evidence>
<evidence type="ECO:0000313" key="2">
    <source>
        <dbReference type="EMBL" id="GAA4020853.1"/>
    </source>
</evidence>
<evidence type="ECO:0000256" key="1">
    <source>
        <dbReference type="SAM" id="Phobius"/>
    </source>
</evidence>
<sequence>MSIASELLPDERQLWSGKPVRYPVFTASDIVMVPFSLLWCGFAIFWLSSAVRAGAPPMFPVVGSVFVAVGVYFVAGRLVVRWSTLRSTVYVVTDRRVIVISAPLGFTRTRSAYLRDLAPPAMSTREDGSGTITFGDRSPWDDLMRLNGGRITPRPIAIEAIDEARHVRAIISKAQ</sequence>
<dbReference type="Proteomes" id="UP001501747">
    <property type="component" value="Unassembled WGS sequence"/>
</dbReference>
<keyword evidence="1" id="KW-0472">Membrane</keyword>
<proteinExistence type="predicted"/>
<accession>A0ABP7T484</accession>